<evidence type="ECO:0000256" key="1">
    <source>
        <dbReference type="ARBA" id="ARBA00001947"/>
    </source>
</evidence>
<evidence type="ECO:0000259" key="11">
    <source>
        <dbReference type="Pfam" id="PF05193"/>
    </source>
</evidence>
<comment type="similarity">
    <text evidence="2 8">Belongs to the peptidase M16 family.</text>
</comment>
<feature type="domain" description="Peptidase M16 C-terminal" evidence="11">
    <location>
        <begin position="205"/>
        <end position="387"/>
    </location>
</feature>
<keyword evidence="7" id="KW-0482">Metalloprotease</keyword>
<accession>A0A9D9NPJ5</accession>
<keyword evidence="4" id="KW-0479">Metal-binding</keyword>
<dbReference type="Gene3D" id="3.30.830.10">
    <property type="entry name" value="Metalloenzyme, LuxS/M16 peptidase-like"/>
    <property type="match status" value="4"/>
</dbReference>
<organism evidence="12 13">
    <name type="scientific">Candidatus Merdivivens faecigallinarum</name>
    <dbReference type="NCBI Taxonomy" id="2840871"/>
    <lineage>
        <taxon>Bacteria</taxon>
        <taxon>Pseudomonadati</taxon>
        <taxon>Bacteroidota</taxon>
        <taxon>Bacteroidia</taxon>
        <taxon>Bacteroidales</taxon>
        <taxon>Muribaculaceae</taxon>
        <taxon>Muribaculaceae incertae sedis</taxon>
        <taxon>Candidatus Merdivivens</taxon>
    </lineage>
</organism>
<feature type="domain" description="Peptidase M16 C-terminal" evidence="11">
    <location>
        <begin position="704"/>
        <end position="865"/>
    </location>
</feature>
<dbReference type="Pfam" id="PF05193">
    <property type="entry name" value="Peptidase_M16_C"/>
    <property type="match status" value="2"/>
</dbReference>
<dbReference type="Proteomes" id="UP000823772">
    <property type="component" value="Unassembled WGS sequence"/>
</dbReference>
<dbReference type="SUPFAM" id="SSF63411">
    <property type="entry name" value="LuxS/MPP-like metallohydrolase"/>
    <property type="match status" value="4"/>
</dbReference>
<evidence type="ECO:0000256" key="9">
    <source>
        <dbReference type="SAM" id="SignalP"/>
    </source>
</evidence>
<evidence type="ECO:0000256" key="6">
    <source>
        <dbReference type="ARBA" id="ARBA00022833"/>
    </source>
</evidence>
<evidence type="ECO:0000256" key="3">
    <source>
        <dbReference type="ARBA" id="ARBA00022670"/>
    </source>
</evidence>
<dbReference type="AlphaFoldDB" id="A0A9D9NPJ5"/>
<dbReference type="InterPro" id="IPR011765">
    <property type="entry name" value="Pept_M16_N"/>
</dbReference>
<evidence type="ECO:0000313" key="13">
    <source>
        <dbReference type="Proteomes" id="UP000823772"/>
    </source>
</evidence>
<evidence type="ECO:0000256" key="5">
    <source>
        <dbReference type="ARBA" id="ARBA00022801"/>
    </source>
</evidence>
<sequence length="951" mass="106781">MKRIFLTLAAIFAVSFAFSANAQQLLPNDTTVRVGKLDNGLTYYIKHNDKPAQRAEFYLATHVGAIQETPDQDGLAHFLEHMCFNGTKNFPGKALLDYLQSIGANFGYNINAATGVEQTTYMLNNIPVVREGIIDTCLMVIHDYSHFVTNDPAEIDAERGVIVEERRSRRTADWRMHEKALPYMYGDSKYATCTLIGSEENLLNFKPESLWNFYKTWYRPDLQAVIVVGDIDVDEIEQKIKDMWADVPAPETPLDKVMPSIPANPEPLVGIITDPEATSTNITILSRYDALPAEYNAFMEGLMADLVENLIYYMFSERYNDIAMQPNAPFLNAFSANTSLTELCDAFYTSITCKDGDAINAFKAVMTEIEKARKYGFTDGEFERAKAEILAHYEKAAESADSRQNADFVDSYINNFFFHYPYMDPKVEYEVVNAILSSLNAQVISQLAPEMISEENLSIIYKAPEREGLVHPTSEEFLAAMAEVKASDIQPNEDIVMNEPLMDASALKGSKVKKTSEGIFGTTVWTLKNGIDVIVRPSSENKDEIIMRLDVDGGLSLVPDEETASMDVYGMYSAEQGVSKFSYSDLSKMLAGKNVSVSAGIGTRSALISGNSTKKDFETALQLMYLYGTDPRFNQEEYDAVIGRYSPMIANMVNQPMFKFQQRFTEIAYGGNPRVHTMTLDLLENADLSVMEKNYRNIFGNFKGAKLYIFGDVDLATIKPLVEKYIGSLPTAKKPIETIERDMNIVPGTTEEYYEVAMETPMATAVMIWNNEIPYSPKENMVMRYLENCMNILYTQTIREEEGGTYGVGVSGLLTLEPEDMFLLQIQWQMNPDMAEKLVSKVMDGLKDIAANGPTEEQFNMSKENFLKELSEDRLSNRWWMNQTRFTMKYGFDEATDEAGLIESVTREDVRNLAEKILSQPNFIELVMIPAAAAEAAAPETSEAEALPQAA</sequence>
<dbReference type="GO" id="GO:0046872">
    <property type="term" value="F:metal ion binding"/>
    <property type="evidence" value="ECO:0007669"/>
    <property type="project" value="UniProtKB-KW"/>
</dbReference>
<dbReference type="PROSITE" id="PS00143">
    <property type="entry name" value="INSULINASE"/>
    <property type="match status" value="1"/>
</dbReference>
<feature type="chain" id="PRO_5039659238" evidence="9">
    <location>
        <begin position="23"/>
        <end position="951"/>
    </location>
</feature>
<dbReference type="InterPro" id="IPR050626">
    <property type="entry name" value="Peptidase_M16"/>
</dbReference>
<dbReference type="InterPro" id="IPR007863">
    <property type="entry name" value="Peptidase_M16_C"/>
</dbReference>
<dbReference type="GO" id="GO:0006508">
    <property type="term" value="P:proteolysis"/>
    <property type="evidence" value="ECO:0007669"/>
    <property type="project" value="UniProtKB-KW"/>
</dbReference>
<evidence type="ECO:0000256" key="8">
    <source>
        <dbReference type="RuleBase" id="RU004447"/>
    </source>
</evidence>
<evidence type="ECO:0000256" key="4">
    <source>
        <dbReference type="ARBA" id="ARBA00022723"/>
    </source>
</evidence>
<comment type="cofactor">
    <cofactor evidence="1">
        <name>Zn(2+)</name>
        <dbReference type="ChEBI" id="CHEBI:29105"/>
    </cofactor>
</comment>
<dbReference type="InterPro" id="IPR001431">
    <property type="entry name" value="Pept_M16_Zn_BS"/>
</dbReference>
<evidence type="ECO:0000256" key="2">
    <source>
        <dbReference type="ARBA" id="ARBA00007261"/>
    </source>
</evidence>
<name>A0A9D9NPJ5_9BACT</name>
<comment type="caution">
    <text evidence="12">The sequence shown here is derived from an EMBL/GenBank/DDBJ whole genome shotgun (WGS) entry which is preliminary data.</text>
</comment>
<dbReference type="GO" id="GO:0004222">
    <property type="term" value="F:metalloendopeptidase activity"/>
    <property type="evidence" value="ECO:0007669"/>
    <property type="project" value="InterPro"/>
</dbReference>
<evidence type="ECO:0000259" key="10">
    <source>
        <dbReference type="Pfam" id="PF00675"/>
    </source>
</evidence>
<dbReference type="EMBL" id="JADILY010000013">
    <property type="protein sequence ID" value="MBO8481055.1"/>
    <property type="molecule type" value="Genomic_DNA"/>
</dbReference>
<reference evidence="12" key="2">
    <citation type="journal article" date="2021" name="PeerJ">
        <title>Extensive microbial diversity within the chicken gut microbiome revealed by metagenomics and culture.</title>
        <authorList>
            <person name="Gilroy R."/>
            <person name="Ravi A."/>
            <person name="Getino M."/>
            <person name="Pursley I."/>
            <person name="Horton D.L."/>
            <person name="Alikhan N.F."/>
            <person name="Baker D."/>
            <person name="Gharbi K."/>
            <person name="Hall N."/>
            <person name="Watson M."/>
            <person name="Adriaenssens E.M."/>
            <person name="Foster-Nyarko E."/>
            <person name="Jarju S."/>
            <person name="Secka A."/>
            <person name="Antonio M."/>
            <person name="Oren A."/>
            <person name="Chaudhuri R.R."/>
            <person name="La Ragione R."/>
            <person name="Hildebrand F."/>
            <person name="Pallen M.J."/>
        </authorList>
    </citation>
    <scope>NUCLEOTIDE SEQUENCE</scope>
    <source>
        <strain evidence="12">B3-2255</strain>
    </source>
</reference>
<dbReference type="Pfam" id="PF00675">
    <property type="entry name" value="Peptidase_M16"/>
    <property type="match status" value="1"/>
</dbReference>
<feature type="signal peptide" evidence="9">
    <location>
        <begin position="1"/>
        <end position="22"/>
    </location>
</feature>
<keyword evidence="5" id="KW-0378">Hydrolase</keyword>
<protein>
    <submittedName>
        <fullName evidence="12">Insulinase family protein</fullName>
    </submittedName>
</protein>
<keyword evidence="3" id="KW-0645">Protease</keyword>
<evidence type="ECO:0000313" key="12">
    <source>
        <dbReference type="EMBL" id="MBO8481055.1"/>
    </source>
</evidence>
<evidence type="ECO:0000256" key="7">
    <source>
        <dbReference type="ARBA" id="ARBA00023049"/>
    </source>
</evidence>
<dbReference type="PANTHER" id="PTHR43690">
    <property type="entry name" value="NARDILYSIN"/>
    <property type="match status" value="1"/>
</dbReference>
<reference evidence="12" key="1">
    <citation type="submission" date="2020-10" db="EMBL/GenBank/DDBJ databases">
        <authorList>
            <person name="Gilroy R."/>
        </authorList>
    </citation>
    <scope>NUCLEOTIDE SEQUENCE</scope>
    <source>
        <strain evidence="12">B3-2255</strain>
    </source>
</reference>
<dbReference type="PANTHER" id="PTHR43690:SF17">
    <property type="entry name" value="PROTEIN YHJJ"/>
    <property type="match status" value="1"/>
</dbReference>
<keyword evidence="6" id="KW-0862">Zinc</keyword>
<proteinExistence type="inferred from homology"/>
<dbReference type="InterPro" id="IPR011249">
    <property type="entry name" value="Metalloenz_LuxS/M16"/>
</dbReference>
<gene>
    <name evidence="12" type="ORF">IAC87_00725</name>
</gene>
<feature type="domain" description="Peptidase M16 N-terminal" evidence="10">
    <location>
        <begin position="47"/>
        <end position="169"/>
    </location>
</feature>
<keyword evidence="9" id="KW-0732">Signal</keyword>